<evidence type="ECO:0000313" key="3">
    <source>
        <dbReference type="EMBL" id="MBC8335493.1"/>
    </source>
</evidence>
<dbReference type="InterPro" id="IPR048259">
    <property type="entry name" value="Cytochrome_b_N_euk/bac"/>
</dbReference>
<dbReference type="PIRSF" id="PIRSF000032">
    <property type="entry name" value="Cytochrome_b6"/>
    <property type="match status" value="1"/>
</dbReference>
<keyword evidence="1" id="KW-0812">Transmembrane</keyword>
<comment type="caution">
    <text evidence="3">The sequence shown here is derived from an EMBL/GenBank/DDBJ whole genome shotgun (WGS) entry which is preliminary data.</text>
</comment>
<dbReference type="InterPro" id="IPR005797">
    <property type="entry name" value="Cyt_b/b6_N"/>
</dbReference>
<evidence type="ECO:0000313" key="4">
    <source>
        <dbReference type="Proteomes" id="UP000614469"/>
    </source>
</evidence>
<dbReference type="GO" id="GO:0016491">
    <property type="term" value="F:oxidoreductase activity"/>
    <property type="evidence" value="ECO:0007669"/>
    <property type="project" value="InterPro"/>
</dbReference>
<dbReference type="PANTHER" id="PTHR19271">
    <property type="entry name" value="CYTOCHROME B"/>
    <property type="match status" value="1"/>
</dbReference>
<feature type="transmembrane region" description="Helical" evidence="1">
    <location>
        <begin position="144"/>
        <end position="166"/>
    </location>
</feature>
<dbReference type="InterPro" id="IPR027387">
    <property type="entry name" value="Cytb/b6-like_sf"/>
</dbReference>
<organism evidence="3 4">
    <name type="scientific">Candidatus Desulfolinea nitratireducens</name>
    <dbReference type="NCBI Taxonomy" id="2841698"/>
    <lineage>
        <taxon>Bacteria</taxon>
        <taxon>Bacillati</taxon>
        <taxon>Chloroflexota</taxon>
        <taxon>Anaerolineae</taxon>
        <taxon>Anaerolineales</taxon>
        <taxon>Anaerolineales incertae sedis</taxon>
        <taxon>Candidatus Desulfolinea</taxon>
    </lineage>
</organism>
<dbReference type="Gene3D" id="1.20.810.10">
    <property type="entry name" value="Cytochrome Bc1 Complex, Chain C"/>
    <property type="match status" value="1"/>
</dbReference>
<dbReference type="CDD" id="cd00284">
    <property type="entry name" value="Cytochrome_b_N"/>
    <property type="match status" value="1"/>
</dbReference>
<name>A0A8J6NLK0_9CHLR</name>
<keyword evidence="1" id="KW-1133">Transmembrane helix</keyword>
<feature type="transmembrane region" description="Helical" evidence="1">
    <location>
        <begin position="118"/>
        <end position="138"/>
    </location>
</feature>
<feature type="transmembrane region" description="Helical" evidence="1">
    <location>
        <begin position="32"/>
        <end position="58"/>
    </location>
</feature>
<feature type="transmembrane region" description="Helical" evidence="1">
    <location>
        <begin position="88"/>
        <end position="106"/>
    </location>
</feature>
<dbReference type="EMBL" id="JACNJN010000112">
    <property type="protein sequence ID" value="MBC8335493.1"/>
    <property type="molecule type" value="Genomic_DNA"/>
</dbReference>
<protein>
    <submittedName>
        <fullName evidence="3">Cytochrome b N-terminal domain-containing protein</fullName>
    </submittedName>
</protein>
<evidence type="ECO:0000259" key="2">
    <source>
        <dbReference type="PROSITE" id="PS51002"/>
    </source>
</evidence>
<feature type="domain" description="Cytochrome b/b6 N-terminal region profile" evidence="2">
    <location>
        <begin position="5"/>
        <end position="215"/>
    </location>
</feature>
<proteinExistence type="predicted"/>
<dbReference type="AlphaFoldDB" id="A0A8J6NLK0"/>
<keyword evidence="1" id="KW-0472">Membrane</keyword>
<evidence type="ECO:0000256" key="1">
    <source>
        <dbReference type="SAM" id="Phobius"/>
    </source>
</evidence>
<dbReference type="GO" id="GO:0009055">
    <property type="term" value="F:electron transfer activity"/>
    <property type="evidence" value="ECO:0007669"/>
    <property type="project" value="InterPro"/>
</dbReference>
<dbReference type="GO" id="GO:0016020">
    <property type="term" value="C:membrane"/>
    <property type="evidence" value="ECO:0007669"/>
    <property type="project" value="InterPro"/>
</dbReference>
<dbReference type="Proteomes" id="UP000614469">
    <property type="component" value="Unassembled WGS sequence"/>
</dbReference>
<dbReference type="PANTHER" id="PTHR19271:SF16">
    <property type="entry name" value="CYTOCHROME B"/>
    <property type="match status" value="1"/>
</dbReference>
<dbReference type="InterPro" id="IPR016174">
    <property type="entry name" value="Di-haem_cyt_TM"/>
</dbReference>
<dbReference type="GO" id="GO:0022904">
    <property type="term" value="P:respiratory electron transport chain"/>
    <property type="evidence" value="ECO:0007669"/>
    <property type="project" value="InterPro"/>
</dbReference>
<accession>A0A8J6NLK0</accession>
<dbReference type="SUPFAM" id="SSF81342">
    <property type="entry name" value="Transmembrane di-heme cytochromes"/>
    <property type="match status" value="1"/>
</dbReference>
<dbReference type="PROSITE" id="PS51002">
    <property type="entry name" value="CYTB_NTER"/>
    <property type="match status" value="1"/>
</dbReference>
<feature type="transmembrane region" description="Helical" evidence="1">
    <location>
        <begin position="187"/>
        <end position="207"/>
    </location>
</feature>
<sequence length="219" mass="24681">MFKKIYAWLDERVGFDGLYKNLLDRPEPHGNWWNTLGSASLFLFIMQGATGIFLTVYYTPSPDHAYDSIQYIMNGVAFGWLIRGIHHWGASLMVLIVFIHMLRTFFSASYKYPRELTWIVGSLLFLLTLGMGFTGYLLPFNQRAYWATVVATEIGGVVPGIGDFILKALRGGTDVSALTLSRFFSAHIWMLPAALAGLIGVHLYLIMRHGESAYPDQDD</sequence>
<reference evidence="3 4" key="1">
    <citation type="submission" date="2020-08" db="EMBL/GenBank/DDBJ databases">
        <title>Bridging the membrane lipid divide: bacteria of the FCB group superphylum have the potential to synthesize archaeal ether lipids.</title>
        <authorList>
            <person name="Villanueva L."/>
            <person name="Von Meijenfeldt F.A.B."/>
            <person name="Westbye A.B."/>
            <person name="Yadav S."/>
            <person name="Hopmans E.C."/>
            <person name="Dutilh B.E."/>
            <person name="Sinninghe Damste J.S."/>
        </authorList>
    </citation>
    <scope>NUCLEOTIDE SEQUENCE [LARGE SCALE GENOMIC DNA]</scope>
    <source>
        <strain evidence="3">NIOZ-UU36</strain>
    </source>
</reference>
<gene>
    <name evidence="3" type="ORF">H8E29_09525</name>
</gene>
<dbReference type="Pfam" id="PF00033">
    <property type="entry name" value="Cytochrome_B"/>
    <property type="match status" value="1"/>
</dbReference>